<evidence type="ECO:0000256" key="11">
    <source>
        <dbReference type="ARBA" id="ARBA00022741"/>
    </source>
</evidence>
<dbReference type="GO" id="GO:0005524">
    <property type="term" value="F:ATP binding"/>
    <property type="evidence" value="ECO:0007669"/>
    <property type="project" value="UniProtKB-UniRule"/>
</dbReference>
<keyword evidence="25" id="KW-1185">Reference proteome</keyword>
<evidence type="ECO:0000256" key="4">
    <source>
        <dbReference type="ARBA" id="ARBA00022527"/>
    </source>
</evidence>
<keyword evidence="14 22" id="KW-1133">Transmembrane helix</keyword>
<dbReference type="AlphaFoldDB" id="A0AAP0HGL7"/>
<keyword evidence="11 20" id="KW-0547">Nucleotide-binding</keyword>
<evidence type="ECO:0000256" key="6">
    <source>
        <dbReference type="ARBA" id="ARBA00022614"/>
    </source>
</evidence>
<keyword evidence="6" id="KW-0433">Leucine-rich repeat</keyword>
<evidence type="ECO:0000256" key="13">
    <source>
        <dbReference type="ARBA" id="ARBA00022840"/>
    </source>
</evidence>
<evidence type="ECO:0000256" key="20">
    <source>
        <dbReference type="PROSITE-ProRule" id="PRU10141"/>
    </source>
</evidence>
<keyword evidence="13 20" id="KW-0067">ATP-binding</keyword>
<evidence type="ECO:0000256" key="9">
    <source>
        <dbReference type="ARBA" id="ARBA00022729"/>
    </source>
</evidence>
<keyword evidence="12" id="KW-0418">Kinase</keyword>
<organism evidence="24 25">
    <name type="scientific">Stephania yunnanensis</name>
    <dbReference type="NCBI Taxonomy" id="152371"/>
    <lineage>
        <taxon>Eukaryota</taxon>
        <taxon>Viridiplantae</taxon>
        <taxon>Streptophyta</taxon>
        <taxon>Embryophyta</taxon>
        <taxon>Tracheophyta</taxon>
        <taxon>Spermatophyta</taxon>
        <taxon>Magnoliopsida</taxon>
        <taxon>Ranunculales</taxon>
        <taxon>Menispermaceae</taxon>
        <taxon>Menispermoideae</taxon>
        <taxon>Cissampelideae</taxon>
        <taxon>Stephania</taxon>
    </lineage>
</organism>
<evidence type="ECO:0000313" key="25">
    <source>
        <dbReference type="Proteomes" id="UP001420932"/>
    </source>
</evidence>
<dbReference type="Gene3D" id="3.80.10.10">
    <property type="entry name" value="Ribonuclease Inhibitor"/>
    <property type="match status" value="1"/>
</dbReference>
<evidence type="ECO:0000313" key="24">
    <source>
        <dbReference type="EMBL" id="KAK9082005.1"/>
    </source>
</evidence>
<evidence type="ECO:0000256" key="16">
    <source>
        <dbReference type="ARBA" id="ARBA00023170"/>
    </source>
</evidence>
<keyword evidence="15 22" id="KW-0472">Membrane</keyword>
<feature type="binding site" evidence="20">
    <location>
        <position position="162"/>
    </location>
    <ligand>
        <name>ATP</name>
        <dbReference type="ChEBI" id="CHEBI:30616"/>
    </ligand>
</feature>
<evidence type="ECO:0000256" key="7">
    <source>
        <dbReference type="ARBA" id="ARBA00022679"/>
    </source>
</evidence>
<dbReference type="EMBL" id="JBBNAF010000041">
    <property type="protein sequence ID" value="KAK9082005.1"/>
    <property type="molecule type" value="Genomic_DNA"/>
</dbReference>
<dbReference type="InterPro" id="IPR001245">
    <property type="entry name" value="Ser-Thr/Tyr_kinase_cat_dom"/>
</dbReference>
<dbReference type="FunFam" id="1.10.510.10:FF:000358">
    <property type="entry name" value="Putative leucine-rich repeat receptor-like serine/threonine-protein kinase"/>
    <property type="match status" value="1"/>
</dbReference>
<evidence type="ECO:0000256" key="3">
    <source>
        <dbReference type="ARBA" id="ARBA00022475"/>
    </source>
</evidence>
<dbReference type="InterPro" id="IPR051809">
    <property type="entry name" value="Plant_receptor-like_S/T_kinase"/>
</dbReference>
<evidence type="ECO:0000256" key="19">
    <source>
        <dbReference type="ARBA" id="ARBA00048679"/>
    </source>
</evidence>
<evidence type="ECO:0000256" key="21">
    <source>
        <dbReference type="RuleBase" id="RU000304"/>
    </source>
</evidence>
<dbReference type="InterPro" id="IPR008271">
    <property type="entry name" value="Ser/Thr_kinase_AS"/>
</dbReference>
<evidence type="ECO:0000256" key="17">
    <source>
        <dbReference type="ARBA" id="ARBA00023180"/>
    </source>
</evidence>
<feature type="transmembrane region" description="Helical" evidence="22">
    <location>
        <begin position="77"/>
        <end position="99"/>
    </location>
</feature>
<keyword evidence="5" id="KW-0597">Phosphoprotein</keyword>
<evidence type="ECO:0000256" key="1">
    <source>
        <dbReference type="ARBA" id="ARBA00004162"/>
    </source>
</evidence>
<keyword evidence="3" id="KW-1003">Cell membrane</keyword>
<dbReference type="EC" id="2.7.11.1" evidence="2"/>
<keyword evidence="9" id="KW-0732">Signal</keyword>
<evidence type="ECO:0000256" key="2">
    <source>
        <dbReference type="ARBA" id="ARBA00012513"/>
    </source>
</evidence>
<accession>A0AAP0HGL7</accession>
<evidence type="ECO:0000256" key="14">
    <source>
        <dbReference type="ARBA" id="ARBA00022989"/>
    </source>
</evidence>
<evidence type="ECO:0000256" key="8">
    <source>
        <dbReference type="ARBA" id="ARBA00022692"/>
    </source>
</evidence>
<reference evidence="24 25" key="1">
    <citation type="submission" date="2024-01" db="EMBL/GenBank/DDBJ databases">
        <title>Genome assemblies of Stephania.</title>
        <authorList>
            <person name="Yang L."/>
        </authorList>
    </citation>
    <scope>NUCLEOTIDE SEQUENCE [LARGE SCALE GENOMIC DNA]</scope>
    <source>
        <strain evidence="24">YNDBR</strain>
        <tissue evidence="24">Leaf</tissue>
    </source>
</reference>
<dbReference type="GO" id="GO:0004674">
    <property type="term" value="F:protein serine/threonine kinase activity"/>
    <property type="evidence" value="ECO:0007669"/>
    <property type="project" value="UniProtKB-KW"/>
</dbReference>
<comment type="caution">
    <text evidence="24">The sequence shown here is derived from an EMBL/GenBank/DDBJ whole genome shotgun (WGS) entry which is preliminary data.</text>
</comment>
<evidence type="ECO:0000256" key="5">
    <source>
        <dbReference type="ARBA" id="ARBA00022553"/>
    </source>
</evidence>
<dbReference type="FunFam" id="3.30.200.20:FF:000432">
    <property type="entry name" value="LRR receptor-like serine/threonine-protein kinase EFR"/>
    <property type="match status" value="1"/>
</dbReference>
<dbReference type="PROSITE" id="PS00108">
    <property type="entry name" value="PROTEIN_KINASE_ST"/>
    <property type="match status" value="1"/>
</dbReference>
<keyword evidence="7" id="KW-0808">Transferase</keyword>
<keyword evidence="10" id="KW-0677">Repeat</keyword>
<dbReference type="PROSITE" id="PS00107">
    <property type="entry name" value="PROTEIN_KINASE_ATP"/>
    <property type="match status" value="1"/>
</dbReference>
<comment type="catalytic activity">
    <reaction evidence="19">
        <text>L-seryl-[protein] + ATP = O-phospho-L-seryl-[protein] + ADP + H(+)</text>
        <dbReference type="Rhea" id="RHEA:17989"/>
        <dbReference type="Rhea" id="RHEA-COMP:9863"/>
        <dbReference type="Rhea" id="RHEA-COMP:11604"/>
        <dbReference type="ChEBI" id="CHEBI:15378"/>
        <dbReference type="ChEBI" id="CHEBI:29999"/>
        <dbReference type="ChEBI" id="CHEBI:30616"/>
        <dbReference type="ChEBI" id="CHEBI:83421"/>
        <dbReference type="ChEBI" id="CHEBI:456216"/>
        <dbReference type="EC" id="2.7.11.1"/>
    </reaction>
</comment>
<evidence type="ECO:0000256" key="10">
    <source>
        <dbReference type="ARBA" id="ARBA00022737"/>
    </source>
</evidence>
<evidence type="ECO:0000256" key="18">
    <source>
        <dbReference type="ARBA" id="ARBA00047899"/>
    </source>
</evidence>
<dbReference type="Gene3D" id="1.10.510.10">
    <property type="entry name" value="Transferase(Phosphotransferase) domain 1"/>
    <property type="match status" value="1"/>
</dbReference>
<keyword evidence="16" id="KW-0675">Receptor</keyword>
<dbReference type="Proteomes" id="UP001420932">
    <property type="component" value="Unassembled WGS sequence"/>
</dbReference>
<name>A0AAP0HGL7_9MAGN</name>
<comment type="subcellular location">
    <subcellularLocation>
        <location evidence="1">Cell membrane</location>
        <topology evidence="1">Single-pass membrane protein</topology>
    </subcellularLocation>
</comment>
<dbReference type="Pfam" id="PF07714">
    <property type="entry name" value="PK_Tyr_Ser-Thr"/>
    <property type="match status" value="1"/>
</dbReference>
<dbReference type="InterPro" id="IPR017441">
    <property type="entry name" value="Protein_kinase_ATP_BS"/>
</dbReference>
<evidence type="ECO:0000256" key="22">
    <source>
        <dbReference type="SAM" id="Phobius"/>
    </source>
</evidence>
<dbReference type="GO" id="GO:0005886">
    <property type="term" value="C:plasma membrane"/>
    <property type="evidence" value="ECO:0007669"/>
    <property type="project" value="UniProtKB-SubCell"/>
</dbReference>
<dbReference type="PANTHER" id="PTHR27008:SF499">
    <property type="entry name" value="OS06G0581500 PROTEIN"/>
    <property type="match status" value="1"/>
</dbReference>
<proteinExistence type="inferred from homology"/>
<evidence type="ECO:0000256" key="12">
    <source>
        <dbReference type="ARBA" id="ARBA00022777"/>
    </source>
</evidence>
<dbReference type="PROSITE" id="PS50011">
    <property type="entry name" value="PROTEIN_KINASE_DOM"/>
    <property type="match status" value="1"/>
</dbReference>
<protein>
    <recommendedName>
        <fullName evidence="2">non-specific serine/threonine protein kinase</fullName>
        <ecNumber evidence="2">2.7.11.1</ecNumber>
    </recommendedName>
</protein>
<feature type="domain" description="Protein kinase" evidence="23">
    <location>
        <begin position="133"/>
        <end position="428"/>
    </location>
</feature>
<sequence>MFLQNLSSSLQYLNISFNNFEGAVPTEGLFKHTSAFSILGNGKLCGGIPELQLPLCPADHNQKHSNKKHQISLHIKVVIGVLVSTTVLAALLLAVLCWMRRTKSGSDQSQNNYLHDHYERVSFLDLHRATDGFSPENSIGTGHFGSVFKAIIREGTEPVVVKVLNMIDHKASKSFIAECEALRNVRHRNLIKILNACSAVDFQGNDFKALIFKFMPNGSLENWLHPVRSDVRRYPTKSLNLPRRLNIAIDIASAMDYLHNHCETPIIHCDLKPSNILLDEDMVAHVGDFGLAKFLQRKNSNFSSTNNTSSFSPRGTIGYIPPGKRPTDEEFEDGLDLHQFCKIALHKGVMKIIDPHVLEHEEEANDDHRDIHLNNSEIQRSTRHESGKTEECITSIIKVGVECSMPSASERMGIKDALKELVAAKKLYESER</sequence>
<dbReference type="InterPro" id="IPR000719">
    <property type="entry name" value="Prot_kinase_dom"/>
</dbReference>
<keyword evidence="4 21" id="KW-0723">Serine/threonine-protein kinase</keyword>
<dbReference type="InterPro" id="IPR011009">
    <property type="entry name" value="Kinase-like_dom_sf"/>
</dbReference>
<keyword evidence="17" id="KW-0325">Glycoprotein</keyword>
<comment type="similarity">
    <text evidence="21">Belongs to the protein kinase superfamily.</text>
</comment>
<dbReference type="InterPro" id="IPR032675">
    <property type="entry name" value="LRR_dom_sf"/>
</dbReference>
<dbReference type="SUPFAM" id="SSF56112">
    <property type="entry name" value="Protein kinase-like (PK-like)"/>
    <property type="match status" value="1"/>
</dbReference>
<comment type="catalytic activity">
    <reaction evidence="18">
        <text>L-threonyl-[protein] + ATP = O-phospho-L-threonyl-[protein] + ADP + H(+)</text>
        <dbReference type="Rhea" id="RHEA:46608"/>
        <dbReference type="Rhea" id="RHEA-COMP:11060"/>
        <dbReference type="Rhea" id="RHEA-COMP:11605"/>
        <dbReference type="ChEBI" id="CHEBI:15378"/>
        <dbReference type="ChEBI" id="CHEBI:30013"/>
        <dbReference type="ChEBI" id="CHEBI:30616"/>
        <dbReference type="ChEBI" id="CHEBI:61977"/>
        <dbReference type="ChEBI" id="CHEBI:456216"/>
        <dbReference type="EC" id="2.7.11.1"/>
    </reaction>
</comment>
<dbReference type="PANTHER" id="PTHR27008">
    <property type="entry name" value="OS04G0122200 PROTEIN"/>
    <property type="match status" value="1"/>
</dbReference>
<gene>
    <name evidence="24" type="ORF">Syun_030987</name>
</gene>
<dbReference type="SMART" id="SM00220">
    <property type="entry name" value="S_TKc"/>
    <property type="match status" value="1"/>
</dbReference>
<keyword evidence="8 22" id="KW-0812">Transmembrane</keyword>
<evidence type="ECO:0000259" key="23">
    <source>
        <dbReference type="PROSITE" id="PS50011"/>
    </source>
</evidence>
<evidence type="ECO:0000256" key="15">
    <source>
        <dbReference type="ARBA" id="ARBA00023136"/>
    </source>
</evidence>
<dbReference type="Gene3D" id="3.30.200.20">
    <property type="entry name" value="Phosphorylase Kinase, domain 1"/>
    <property type="match status" value="1"/>
</dbReference>